<feature type="transmembrane region" description="Helical" evidence="8">
    <location>
        <begin position="297"/>
        <end position="315"/>
    </location>
</feature>
<dbReference type="GO" id="GO:0005886">
    <property type="term" value="C:plasma membrane"/>
    <property type="evidence" value="ECO:0007669"/>
    <property type="project" value="UniProtKB-SubCell"/>
</dbReference>
<dbReference type="GO" id="GO:0033214">
    <property type="term" value="P:siderophore-iron import into cell"/>
    <property type="evidence" value="ECO:0007669"/>
    <property type="project" value="TreeGrafter"/>
</dbReference>
<feature type="transmembrane region" description="Helical" evidence="8">
    <location>
        <begin position="405"/>
        <end position="423"/>
    </location>
</feature>
<dbReference type="InterPro" id="IPR000522">
    <property type="entry name" value="ABC_transptr_permease_BtuC"/>
</dbReference>
<feature type="transmembrane region" description="Helical" evidence="8">
    <location>
        <begin position="542"/>
        <end position="575"/>
    </location>
</feature>
<feature type="transmembrane region" description="Helical" evidence="8">
    <location>
        <begin position="375"/>
        <end position="393"/>
    </location>
</feature>
<dbReference type="Proteomes" id="UP000286791">
    <property type="component" value="Unassembled WGS sequence"/>
</dbReference>
<dbReference type="PANTHER" id="PTHR30472">
    <property type="entry name" value="FERRIC ENTEROBACTIN TRANSPORT SYSTEM PERMEASE PROTEIN"/>
    <property type="match status" value="1"/>
</dbReference>
<keyword evidence="5 8" id="KW-0812">Transmembrane</keyword>
<feature type="transmembrane region" description="Helical" evidence="8">
    <location>
        <begin position="614"/>
        <end position="632"/>
    </location>
</feature>
<reference evidence="9 10" key="1">
    <citation type="journal article" date="2019" name="Appl. Environ. Microbiol.">
        <title>Population genetics and characterization of Campylobacter jejuni isolates in western jackdaws and game birds in Finland.</title>
        <authorList>
            <person name="Kovanen S."/>
            <person name="Rossi M."/>
            <person name="Pohja-Mykra M."/>
            <person name="Nieminen T."/>
            <person name="Raunio-Saarnisto M."/>
            <person name="Sauvala M."/>
            <person name="Fredriksson-Ahomaa M."/>
            <person name="Hanninen M.L."/>
            <person name="Kivisto R."/>
        </authorList>
    </citation>
    <scope>NUCLEOTIDE SEQUENCE [LARGE SCALE GENOMIC DNA]</scope>
    <source>
        <strain evidence="9 10">CB304</strain>
    </source>
</reference>
<dbReference type="Gene3D" id="1.10.3470.10">
    <property type="entry name" value="ABC transporter involved in vitamin B12 uptake, BtuC"/>
    <property type="match status" value="2"/>
</dbReference>
<dbReference type="Pfam" id="PF01032">
    <property type="entry name" value="FecCD"/>
    <property type="match status" value="2"/>
</dbReference>
<accession>A0A430ZJS3</accession>
<evidence type="ECO:0000256" key="6">
    <source>
        <dbReference type="ARBA" id="ARBA00022989"/>
    </source>
</evidence>
<keyword evidence="7 8" id="KW-0472">Membrane</keyword>
<dbReference type="InterPro" id="IPR037294">
    <property type="entry name" value="ABC_BtuC-like"/>
</dbReference>
<evidence type="ECO:0000313" key="10">
    <source>
        <dbReference type="Proteomes" id="UP000286791"/>
    </source>
</evidence>
<evidence type="ECO:0000256" key="5">
    <source>
        <dbReference type="ARBA" id="ARBA00022692"/>
    </source>
</evidence>
<dbReference type="PANTHER" id="PTHR30472:SF37">
    <property type="entry name" value="FE(3+) DICITRATE TRANSPORT SYSTEM PERMEASE PROTEIN FECD-RELATED"/>
    <property type="match status" value="1"/>
</dbReference>
<feature type="transmembrane region" description="Helical" evidence="8">
    <location>
        <begin position="429"/>
        <end position="449"/>
    </location>
</feature>
<feature type="transmembrane region" description="Helical" evidence="8">
    <location>
        <begin position="587"/>
        <end position="608"/>
    </location>
</feature>
<dbReference type="GO" id="GO:0022857">
    <property type="term" value="F:transmembrane transporter activity"/>
    <property type="evidence" value="ECO:0007669"/>
    <property type="project" value="InterPro"/>
</dbReference>
<feature type="transmembrane region" description="Helical" evidence="8">
    <location>
        <begin position="105"/>
        <end position="124"/>
    </location>
</feature>
<gene>
    <name evidence="9" type="ORF">C3H48_02775</name>
</gene>
<comment type="subcellular location">
    <subcellularLocation>
        <location evidence="1">Cell membrane</location>
        <topology evidence="1">Multi-pass membrane protein</topology>
    </subcellularLocation>
</comment>
<feature type="transmembrane region" description="Helical" evidence="8">
    <location>
        <begin position="47"/>
        <end position="68"/>
    </location>
</feature>
<comment type="similarity">
    <text evidence="2">Belongs to the binding-protein-dependent transport system permease family. FecCD subfamily.</text>
</comment>
<evidence type="ECO:0000313" key="9">
    <source>
        <dbReference type="EMBL" id="RTJ98613.1"/>
    </source>
</evidence>
<sequence>MKKNIFLCIFILIISLCIFLFLEFNFLKKYNQENLFSFVFFNYNLSRFFMCLLCGFLLAFSSLILRIVMQNPLASDTTLGIAPSASFTILIATLFFPSFLNISKVLMGFIGAFSILFLMFIFMLKKYLNSASIIFLGLINGMVFSALSSLLVLFYPEESKAFLLFNSGYLTQNNFKNVIEFFCYSSVALVSLYFFIPHLKILNLGDELASSVGQNIFYVKFFALCLSAYFITLVVSFIGVISFLGLFASVCVGFFKIKNIRKEFAICGFLGFFLLFGVDLFLQILQILKGIDLPTGGVLALIGSPLFIFAVLKILKETFNNDDIYMSCYFKEKYIIAALILLVLMLFFLNLYFDFSTLGFKNISDEILVLRLNRLFILFLCGILLALVGFILQRLSFNPIASPEMLGINSGASLGVLFALYFSLGYIQIFAIMGALLVLCFMFFLSIKFNINMQKIILIGVAIMFFVDALGKIFLSSGDFRAYAFLAYTQAGFINIDENLSLFLLVYTGVFLFVLYMLYPGLKIFSLGENCALSVGLNITKFRIVFLILSACACALISLCIGPFSFIGLLATYIVRLLGIKKLYNQLLSTALLGICLIFLAYFISKVILFPYEIPLGIVATLLGGICLFFMIKKY</sequence>
<evidence type="ECO:0000256" key="4">
    <source>
        <dbReference type="ARBA" id="ARBA00022475"/>
    </source>
</evidence>
<evidence type="ECO:0000256" key="3">
    <source>
        <dbReference type="ARBA" id="ARBA00022448"/>
    </source>
</evidence>
<comment type="caution">
    <text evidence="9">The sequence shown here is derived from an EMBL/GenBank/DDBJ whole genome shotgun (WGS) entry which is preliminary data.</text>
</comment>
<feature type="transmembrane region" description="Helical" evidence="8">
    <location>
        <begin position="175"/>
        <end position="196"/>
    </location>
</feature>
<dbReference type="SUPFAM" id="SSF81345">
    <property type="entry name" value="ABC transporter involved in vitamin B12 uptake, BtuC"/>
    <property type="match status" value="2"/>
</dbReference>
<feature type="transmembrane region" description="Helical" evidence="8">
    <location>
        <begin position="456"/>
        <end position="474"/>
    </location>
</feature>
<keyword evidence="3" id="KW-0813">Transport</keyword>
<protein>
    <recommendedName>
        <fullName evidence="11">Iron ABC transporter permease</fullName>
    </recommendedName>
</protein>
<keyword evidence="4" id="KW-1003">Cell membrane</keyword>
<evidence type="ECO:0000256" key="7">
    <source>
        <dbReference type="ARBA" id="ARBA00023136"/>
    </source>
</evidence>
<proteinExistence type="inferred from homology"/>
<name>A0A430ZJS3_CAMJU</name>
<dbReference type="RefSeq" id="WP_161564884.1">
    <property type="nucleotide sequence ID" value="NZ_PRAR01000001.1"/>
</dbReference>
<feature type="transmembrane region" description="Helical" evidence="8">
    <location>
        <begin position="335"/>
        <end position="355"/>
    </location>
</feature>
<feature type="transmembrane region" description="Helical" evidence="8">
    <location>
        <begin position="131"/>
        <end position="155"/>
    </location>
</feature>
<feature type="transmembrane region" description="Helical" evidence="8">
    <location>
        <begin position="503"/>
        <end position="522"/>
    </location>
</feature>
<evidence type="ECO:0008006" key="11">
    <source>
        <dbReference type="Google" id="ProtNLM"/>
    </source>
</evidence>
<keyword evidence="6 8" id="KW-1133">Transmembrane helix</keyword>
<evidence type="ECO:0000256" key="8">
    <source>
        <dbReference type="SAM" id="Phobius"/>
    </source>
</evidence>
<feature type="transmembrane region" description="Helical" evidence="8">
    <location>
        <begin position="80"/>
        <end position="99"/>
    </location>
</feature>
<evidence type="ECO:0000256" key="2">
    <source>
        <dbReference type="ARBA" id="ARBA00007935"/>
    </source>
</evidence>
<feature type="transmembrane region" description="Helical" evidence="8">
    <location>
        <begin position="5"/>
        <end position="27"/>
    </location>
</feature>
<organism evidence="9 10">
    <name type="scientific">Campylobacter jejuni</name>
    <dbReference type="NCBI Taxonomy" id="197"/>
    <lineage>
        <taxon>Bacteria</taxon>
        <taxon>Pseudomonadati</taxon>
        <taxon>Campylobacterota</taxon>
        <taxon>Epsilonproteobacteria</taxon>
        <taxon>Campylobacterales</taxon>
        <taxon>Campylobacteraceae</taxon>
        <taxon>Campylobacter</taxon>
    </lineage>
</organism>
<dbReference type="EMBL" id="PRCE01000010">
    <property type="protein sequence ID" value="RTJ98613.1"/>
    <property type="molecule type" value="Genomic_DNA"/>
</dbReference>
<evidence type="ECO:0000256" key="1">
    <source>
        <dbReference type="ARBA" id="ARBA00004651"/>
    </source>
</evidence>
<feature type="transmembrane region" description="Helical" evidence="8">
    <location>
        <begin position="237"/>
        <end position="257"/>
    </location>
</feature>
<dbReference type="CDD" id="cd06550">
    <property type="entry name" value="TM_ABC_iron-siderophores_like"/>
    <property type="match status" value="1"/>
</dbReference>
<dbReference type="AlphaFoldDB" id="A0A430ZJS3"/>
<feature type="transmembrane region" description="Helical" evidence="8">
    <location>
        <begin position="264"/>
        <end position="285"/>
    </location>
</feature>